<gene>
    <name evidence="2" type="ORF">PG986_014505</name>
</gene>
<dbReference type="GeneID" id="92083789"/>
<dbReference type="Proteomes" id="UP001391051">
    <property type="component" value="Unassembled WGS sequence"/>
</dbReference>
<evidence type="ECO:0000256" key="1">
    <source>
        <dbReference type="SAM" id="MobiDB-lite"/>
    </source>
</evidence>
<proteinExistence type="predicted"/>
<evidence type="ECO:0000313" key="3">
    <source>
        <dbReference type="Proteomes" id="UP001391051"/>
    </source>
</evidence>
<sequence length="447" mass="51673">MDDEFDSYPYDSFDDDGGAAFGFPSLSSQALVNTQQSWRASLAPSEGFASEESLQCADRRQLSIERATLPLLQLADWKEDEAYDDEPPRCIHYSIEFKVMYNNKIFLKDTEPDLVLAPGAYWLKFLQPKLERLVKTKLRRAKDLVQIDDTTITVSVRDRSARDLVKYFSGFDIDWRLIEKQLRTWAPLFREGKPLRLAIAFTYVDTDRPGDASTGATTRGRLSATQTMLARRTTQLHAEATTGQQTTWNELYERMRCPGPPCHLGPYCWRDSANSKHYRLRTHHFRSLIRHIEEGHPINCHDDVPDFLRTQLYAEEQQDTERKQKRKRDTSPRNIPSIQITNVLPGQSNKHASEEHPVACSSPITICGSRDRAVKRYCEWQCTKVDDIVLKFEFRKARDLTLAEGFDLEQLHEDQDYQFLLDKGVKLGIARRFVRDVKSWASLSNDE</sequence>
<protein>
    <submittedName>
        <fullName evidence="2">Uncharacterized protein</fullName>
    </submittedName>
</protein>
<name>A0ABR1PT61_9PEZI</name>
<accession>A0ABR1PT61</accession>
<evidence type="ECO:0000313" key="2">
    <source>
        <dbReference type="EMBL" id="KAK7937637.1"/>
    </source>
</evidence>
<feature type="region of interest" description="Disordered" evidence="1">
    <location>
        <begin position="317"/>
        <end position="337"/>
    </location>
</feature>
<keyword evidence="3" id="KW-1185">Reference proteome</keyword>
<organism evidence="2 3">
    <name type="scientific">Apiospora aurea</name>
    <dbReference type="NCBI Taxonomy" id="335848"/>
    <lineage>
        <taxon>Eukaryota</taxon>
        <taxon>Fungi</taxon>
        <taxon>Dikarya</taxon>
        <taxon>Ascomycota</taxon>
        <taxon>Pezizomycotina</taxon>
        <taxon>Sordariomycetes</taxon>
        <taxon>Xylariomycetidae</taxon>
        <taxon>Amphisphaeriales</taxon>
        <taxon>Apiosporaceae</taxon>
        <taxon>Apiospora</taxon>
    </lineage>
</organism>
<dbReference type="EMBL" id="JAQQWE010000010">
    <property type="protein sequence ID" value="KAK7937637.1"/>
    <property type="molecule type" value="Genomic_DNA"/>
</dbReference>
<dbReference type="RefSeq" id="XP_066692965.1">
    <property type="nucleotide sequence ID" value="XM_066850727.1"/>
</dbReference>
<reference evidence="2 3" key="1">
    <citation type="submission" date="2023-01" db="EMBL/GenBank/DDBJ databases">
        <title>Analysis of 21 Apiospora genomes using comparative genomics revels a genus with tremendous synthesis potential of carbohydrate active enzymes and secondary metabolites.</title>
        <authorList>
            <person name="Sorensen T."/>
        </authorList>
    </citation>
    <scope>NUCLEOTIDE SEQUENCE [LARGE SCALE GENOMIC DNA]</scope>
    <source>
        <strain evidence="2 3">CBS 24483</strain>
    </source>
</reference>
<comment type="caution">
    <text evidence="2">The sequence shown here is derived from an EMBL/GenBank/DDBJ whole genome shotgun (WGS) entry which is preliminary data.</text>
</comment>